<protein>
    <recommendedName>
        <fullName evidence="7">Pyrophosphate--fructose 6-phosphate 1-phosphotransferase</fullName>
        <ecNumber evidence="7">2.7.1.90</ecNumber>
    </recommendedName>
    <alternativeName>
        <fullName evidence="7">6-phosphofructokinase, pyrophosphate dependent</fullName>
    </alternativeName>
    <alternativeName>
        <fullName evidence="7">PPi-dependent phosphofructokinase</fullName>
        <shortName evidence="7">PPi-PFK</shortName>
    </alternativeName>
    <alternativeName>
        <fullName evidence="7">Pyrophosphate-dependent 6-phosphofructose-1-kinase</fullName>
    </alternativeName>
</protein>
<feature type="binding site" evidence="7">
    <location>
        <position position="113"/>
    </location>
    <ligand>
        <name>Mg(2+)</name>
        <dbReference type="ChEBI" id="CHEBI:18420"/>
        <note>catalytic</note>
    </ligand>
</feature>
<dbReference type="Pfam" id="PF00365">
    <property type="entry name" value="PFK"/>
    <property type="match status" value="1"/>
</dbReference>
<evidence type="ECO:0000256" key="6">
    <source>
        <dbReference type="ARBA" id="ARBA00048072"/>
    </source>
</evidence>
<evidence type="ECO:0000259" key="8">
    <source>
        <dbReference type="Pfam" id="PF00365"/>
    </source>
</evidence>
<evidence type="ECO:0000256" key="5">
    <source>
        <dbReference type="ARBA" id="ARBA00022842"/>
    </source>
</evidence>
<comment type="cofactor">
    <cofactor evidence="7">
        <name>Mg(2+)</name>
        <dbReference type="ChEBI" id="CHEBI:18420"/>
    </cofactor>
</comment>
<dbReference type="SUPFAM" id="SSF53784">
    <property type="entry name" value="Phosphofructokinase"/>
    <property type="match status" value="1"/>
</dbReference>
<keyword evidence="5 7" id="KW-0460">Magnesium</keyword>
<sequence length="405" mass="43484">MSAGNAVIGQSGGPTAVINQSLVGVVEALQASIAAGEGKVNKILGAHHAVAGMVKDDYIDLTTRTQDFLDRIADTPSSALGSSRDKPDAAYCKRIFESFAKQDVHYFFYAGGNDSSDTCRIIAEMAAEQGYDLTAYHVPKTIDNDLMVNDHTPGFGSAAKFVAQAFMGDNLDNAALPGIKINIVMGRHAGFLTAASMLGRREGKNDGPHLIYVPEADFSEEKFLADVERVYTQHGRCLIAVSEGIHDSDGNPMMTKLQDEVEKDAHGNVQLSGTGALGDLLAGLIKTKLGEKLGQKLRVRADTFGYLQRSFVGCASAVDQAEARQCGREAVKHALAGEHKSGSIAMIRKPGDAYEIEYKRIEIKEVAALTQHLDPKYILDGCDIAESFRDYAGPIVGDLPVVESF</sequence>
<reference evidence="9 10" key="1">
    <citation type="submission" date="2020-08" db="EMBL/GenBank/DDBJ databases">
        <title>Genomic Encyclopedia of Type Strains, Phase IV (KMG-IV): sequencing the most valuable type-strain genomes for metagenomic binning, comparative biology and taxonomic classification.</title>
        <authorList>
            <person name="Goeker M."/>
        </authorList>
    </citation>
    <scope>NUCLEOTIDE SEQUENCE [LARGE SCALE GENOMIC DNA]</scope>
    <source>
        <strain evidence="9 10">DSM 103725</strain>
    </source>
</reference>
<comment type="activity regulation">
    <text evidence="7">Non-allosteric.</text>
</comment>
<keyword evidence="10" id="KW-1185">Reference proteome</keyword>
<name>A0A7X0LLC5_9BACT</name>
<keyword evidence="7" id="KW-0324">Glycolysis</keyword>
<evidence type="ECO:0000256" key="7">
    <source>
        <dbReference type="HAMAP-Rule" id="MF_01978"/>
    </source>
</evidence>
<evidence type="ECO:0000256" key="1">
    <source>
        <dbReference type="ARBA" id="ARBA00003138"/>
    </source>
</evidence>
<dbReference type="Gene3D" id="3.40.50.460">
    <property type="entry name" value="Phosphofructokinase domain"/>
    <property type="match status" value="1"/>
</dbReference>
<dbReference type="InterPro" id="IPR000023">
    <property type="entry name" value="Phosphofructokinase_dom"/>
</dbReference>
<dbReference type="NCBIfam" id="NF010675">
    <property type="entry name" value="PRK14072.1"/>
    <property type="match status" value="1"/>
</dbReference>
<dbReference type="PIRSF" id="PIRSF036483">
    <property type="entry name" value="PFK_XF0274"/>
    <property type="match status" value="1"/>
</dbReference>
<keyword evidence="3 7" id="KW-0479">Metal-binding</keyword>
<keyword evidence="7" id="KW-0963">Cytoplasm</keyword>
<dbReference type="PANTHER" id="PTHR45770">
    <property type="entry name" value="ATP-DEPENDENT 6-PHOSPHOFRUCTOKINASE 1"/>
    <property type="match status" value="1"/>
</dbReference>
<dbReference type="UniPathway" id="UPA00109">
    <property type="reaction ID" value="UER00182"/>
</dbReference>
<dbReference type="Proteomes" id="UP000541810">
    <property type="component" value="Unassembled WGS sequence"/>
</dbReference>
<evidence type="ECO:0000256" key="2">
    <source>
        <dbReference type="ARBA" id="ARBA00022679"/>
    </source>
</evidence>
<comment type="function">
    <text evidence="1 7">Catalyzes the phosphorylation of D-fructose 6-phosphate, the first committing step of glycolysis. Uses inorganic phosphate (PPi) as phosphoryl donor instead of ATP like common ATP-dependent phosphofructokinases (ATP-PFKs), which renders the reaction reversible, and can thus function both in glycolysis and gluconeogenesis. Consistently, PPi-PFK can replace the enzymes of both the forward (ATP-PFK) and reverse (fructose-bisphosphatase (FBPase)) reactions.</text>
</comment>
<proteinExistence type="inferred from homology"/>
<feature type="site" description="Important for catalytic activity and substrate specificity; stabilizes the transition state when the phosphoryl donor is PPi; prevents ATP from binding by mimicking the alpha-phosphate group of ATP" evidence="7">
    <location>
        <position position="114"/>
    </location>
</feature>
<accession>A0A7X0LLC5</accession>
<dbReference type="EMBL" id="JACHGY010000001">
    <property type="protein sequence ID" value="MBB6429843.1"/>
    <property type="molecule type" value="Genomic_DNA"/>
</dbReference>
<dbReference type="InterPro" id="IPR050929">
    <property type="entry name" value="PFKA"/>
</dbReference>
<dbReference type="InterPro" id="IPR035966">
    <property type="entry name" value="PKF_sf"/>
</dbReference>
<dbReference type="InterPro" id="IPR011404">
    <property type="entry name" value="PPi-PFK"/>
</dbReference>
<feature type="binding site" evidence="7">
    <location>
        <position position="243"/>
    </location>
    <ligand>
        <name>substrate</name>
    </ligand>
</feature>
<feature type="binding site" evidence="7">
    <location>
        <begin position="141"/>
        <end position="143"/>
    </location>
    <ligand>
        <name>substrate</name>
    </ligand>
</feature>
<comment type="caution">
    <text evidence="9">The sequence shown here is derived from an EMBL/GenBank/DDBJ whole genome shotgun (WGS) entry which is preliminary data.</text>
</comment>
<feature type="binding site" evidence="7">
    <location>
        <begin position="306"/>
        <end position="309"/>
    </location>
    <ligand>
        <name>substrate</name>
    </ligand>
</feature>
<evidence type="ECO:0000256" key="3">
    <source>
        <dbReference type="ARBA" id="ARBA00022723"/>
    </source>
</evidence>
<comment type="catalytic activity">
    <reaction evidence="6 7">
        <text>beta-D-fructose 6-phosphate + diphosphate = beta-D-fructose 1,6-bisphosphate + phosphate + H(+)</text>
        <dbReference type="Rhea" id="RHEA:13613"/>
        <dbReference type="ChEBI" id="CHEBI:15378"/>
        <dbReference type="ChEBI" id="CHEBI:32966"/>
        <dbReference type="ChEBI" id="CHEBI:33019"/>
        <dbReference type="ChEBI" id="CHEBI:43474"/>
        <dbReference type="ChEBI" id="CHEBI:57634"/>
        <dbReference type="EC" id="2.7.1.90"/>
    </reaction>
</comment>
<dbReference type="GO" id="GO:0047334">
    <property type="term" value="F:diphosphate-fructose-6-phosphate 1-phosphotransferase activity"/>
    <property type="evidence" value="ECO:0007669"/>
    <property type="project" value="UniProtKB-EC"/>
</dbReference>
<feature type="binding site" evidence="7">
    <location>
        <begin position="185"/>
        <end position="187"/>
    </location>
    <ligand>
        <name>substrate</name>
    </ligand>
</feature>
<feature type="binding site" evidence="7">
    <location>
        <position position="13"/>
    </location>
    <ligand>
        <name>diphosphate</name>
        <dbReference type="ChEBI" id="CHEBI:33019"/>
    </ligand>
</feature>
<feature type="domain" description="Phosphofructokinase" evidence="8">
    <location>
        <begin position="7"/>
        <end position="333"/>
    </location>
</feature>
<gene>
    <name evidence="7" type="primary">pfp</name>
    <name evidence="9" type="ORF">HNQ40_001649</name>
</gene>
<comment type="subunit">
    <text evidence="7">Homodimer.</text>
</comment>
<dbReference type="EC" id="2.7.1.90" evidence="7"/>
<keyword evidence="4 7" id="KW-0418">Kinase</keyword>
<dbReference type="Gene3D" id="3.40.50.450">
    <property type="match status" value="1"/>
</dbReference>
<dbReference type="AlphaFoldDB" id="A0A7X0LLC5"/>
<comment type="subcellular location">
    <subcellularLocation>
        <location evidence="7">Cytoplasm</location>
    </subcellularLocation>
</comment>
<feature type="active site" description="Proton acceptor" evidence="7">
    <location>
        <position position="143"/>
    </location>
</feature>
<dbReference type="GO" id="GO:0046872">
    <property type="term" value="F:metal ion binding"/>
    <property type="evidence" value="ECO:0007669"/>
    <property type="project" value="UniProtKB-KW"/>
</dbReference>
<evidence type="ECO:0000313" key="10">
    <source>
        <dbReference type="Proteomes" id="UP000541810"/>
    </source>
</evidence>
<evidence type="ECO:0000313" key="9">
    <source>
        <dbReference type="EMBL" id="MBB6429843.1"/>
    </source>
</evidence>
<dbReference type="HAMAP" id="MF_01978">
    <property type="entry name" value="Phosphofructokinase_II_B2"/>
    <property type="match status" value="1"/>
</dbReference>
<evidence type="ECO:0000256" key="4">
    <source>
        <dbReference type="ARBA" id="ARBA00022777"/>
    </source>
</evidence>
<dbReference type="GO" id="GO:0005737">
    <property type="term" value="C:cytoplasm"/>
    <property type="evidence" value="ECO:0007669"/>
    <property type="project" value="UniProtKB-SubCell"/>
</dbReference>
<dbReference type="GO" id="GO:0003872">
    <property type="term" value="F:6-phosphofructokinase activity"/>
    <property type="evidence" value="ECO:0007669"/>
    <property type="project" value="UniProtKB-UniRule"/>
</dbReference>
<comment type="pathway">
    <text evidence="7">Carbohydrate degradation; glycolysis; D-glyceraldehyde 3-phosphate and glycerone phosphate from D-glucose: step 3/4.</text>
</comment>
<organism evidence="9 10">
    <name type="scientific">Algisphaera agarilytica</name>
    <dbReference type="NCBI Taxonomy" id="1385975"/>
    <lineage>
        <taxon>Bacteria</taxon>
        <taxon>Pseudomonadati</taxon>
        <taxon>Planctomycetota</taxon>
        <taxon>Phycisphaerae</taxon>
        <taxon>Phycisphaerales</taxon>
        <taxon>Phycisphaeraceae</taxon>
        <taxon>Algisphaera</taxon>
    </lineage>
</organism>
<comment type="similarity">
    <text evidence="7">Belongs to the phosphofructokinase type A (PFKA) family. PPi-dependent PFK group II subfamily. Clade 'B2' sub-subfamily.</text>
</comment>
<feature type="site" description="Important for catalytic activity; stabilizes the transition state when the phosphoryl donor is PPi" evidence="7">
    <location>
        <position position="140"/>
    </location>
</feature>
<keyword evidence="2 7" id="KW-0808">Transferase</keyword>
<dbReference type="RefSeq" id="WP_184677403.1">
    <property type="nucleotide sequence ID" value="NZ_JACHGY010000001.1"/>
</dbReference>